<sequence>MKRGKKSANERAARNHCIPVVYARSRGICERCGRREGESYHHRVNRSQGGWWTVDNIVHLCGDGVRGCHGWVTEHPSAAADEGFHVKRWEDPASVPILLHGAQRVLLRNDGTYHYMEEIEE</sequence>
<name>A0A0B5A2X7_9CAUD</name>
<dbReference type="Gene3D" id="1.10.30.50">
    <property type="match status" value="1"/>
</dbReference>
<dbReference type="Proteomes" id="UP000031718">
    <property type="component" value="Segment"/>
</dbReference>
<dbReference type="EMBL" id="KP027195">
    <property type="protein sequence ID" value="AJD82149.1"/>
    <property type="molecule type" value="Genomic_DNA"/>
</dbReference>
<protein>
    <recommendedName>
        <fullName evidence="3">HNH endonuclease</fullName>
    </recommendedName>
</protein>
<organism evidence="1 2">
    <name type="scientific">Mycobacterium phage Cosmo</name>
    <dbReference type="NCBI Taxonomy" id="1567467"/>
    <lineage>
        <taxon>Viruses</taxon>
        <taxon>Duplodnaviria</taxon>
        <taxon>Heunggongvirae</taxon>
        <taxon>Uroviricota</taxon>
        <taxon>Caudoviricetes</taxon>
        <taxon>Vilmaviridae</taxon>
        <taxon>Wildcatvirus</taxon>
        <taxon>Wildcatvirus wildcat</taxon>
        <taxon>Mycobacterium virus Wildcat</taxon>
    </lineage>
</organism>
<evidence type="ECO:0000313" key="1">
    <source>
        <dbReference type="EMBL" id="AJD82149.1"/>
    </source>
</evidence>
<proteinExistence type="predicted"/>
<reference evidence="1 2" key="1">
    <citation type="submission" date="2014-10" db="EMBL/GenBank/DDBJ databases">
        <authorList>
            <person name="Mackenzie J."/>
            <person name="Lekholoane M."/>
            <person name="Leqhaoe R."/>
            <person name="Mcunu Z."/>
            <person name="Mzobe Z."/>
            <person name="Rodel H."/>
            <person name="Seagreen C."/>
            <person name="Mazeka N."/>
            <person name="Larsen M.H."/>
            <person name="Rubin E.J."/>
            <person name="Russell D.A."/>
            <person name="Guerrero C.A."/>
            <person name="Bowman C.A."/>
            <person name="Jacobs-Sera D."/>
            <person name="Hendrix R.W."/>
            <person name="Hatfull G.F."/>
        </authorList>
    </citation>
    <scope>NUCLEOTIDE SEQUENCE [LARGE SCALE GENOMIC DNA]</scope>
</reference>
<evidence type="ECO:0000313" key="2">
    <source>
        <dbReference type="Proteomes" id="UP000031718"/>
    </source>
</evidence>
<gene>
    <name evidence="1" type="primary">77</name>
    <name evidence="1" type="ORF">COSMO_77</name>
</gene>
<accession>A0A0B5A2X7</accession>
<evidence type="ECO:0008006" key="3">
    <source>
        <dbReference type="Google" id="ProtNLM"/>
    </source>
</evidence>